<accession>A0AAF0R009</accession>
<gene>
    <name evidence="2" type="ORF">MTR67_022976</name>
</gene>
<feature type="non-terminal residue" evidence="2">
    <location>
        <position position="1"/>
    </location>
</feature>
<sequence>FNGHGRPQFRQKFYVQGSSNAPALKFNRDGVSNPKPQGGHKIRDCMLLTTKGRDGRQAHASGSGLGLPRQNKFYAF</sequence>
<dbReference type="Proteomes" id="UP001234989">
    <property type="component" value="Chromosome 5"/>
</dbReference>
<protein>
    <submittedName>
        <fullName evidence="2">Uncharacterized protein</fullName>
    </submittedName>
</protein>
<organism evidence="2 3">
    <name type="scientific">Solanum verrucosum</name>
    <dbReference type="NCBI Taxonomy" id="315347"/>
    <lineage>
        <taxon>Eukaryota</taxon>
        <taxon>Viridiplantae</taxon>
        <taxon>Streptophyta</taxon>
        <taxon>Embryophyta</taxon>
        <taxon>Tracheophyta</taxon>
        <taxon>Spermatophyta</taxon>
        <taxon>Magnoliopsida</taxon>
        <taxon>eudicotyledons</taxon>
        <taxon>Gunneridae</taxon>
        <taxon>Pentapetalae</taxon>
        <taxon>asterids</taxon>
        <taxon>lamiids</taxon>
        <taxon>Solanales</taxon>
        <taxon>Solanaceae</taxon>
        <taxon>Solanoideae</taxon>
        <taxon>Solaneae</taxon>
        <taxon>Solanum</taxon>
    </lineage>
</organism>
<feature type="region of interest" description="Disordered" evidence="1">
    <location>
        <begin position="52"/>
        <end position="76"/>
    </location>
</feature>
<name>A0AAF0R009_SOLVR</name>
<evidence type="ECO:0000256" key="1">
    <source>
        <dbReference type="SAM" id="MobiDB-lite"/>
    </source>
</evidence>
<keyword evidence="3" id="KW-1185">Reference proteome</keyword>
<dbReference type="EMBL" id="CP133616">
    <property type="protein sequence ID" value="WMV29591.1"/>
    <property type="molecule type" value="Genomic_DNA"/>
</dbReference>
<evidence type="ECO:0000313" key="3">
    <source>
        <dbReference type="Proteomes" id="UP001234989"/>
    </source>
</evidence>
<proteinExistence type="predicted"/>
<reference evidence="2" key="1">
    <citation type="submission" date="2023-08" db="EMBL/GenBank/DDBJ databases">
        <title>A de novo genome assembly of Solanum verrucosum Schlechtendal, a Mexican diploid species geographically isolated from the other diploid A-genome species in potato relatives.</title>
        <authorList>
            <person name="Hosaka K."/>
        </authorList>
    </citation>
    <scope>NUCLEOTIDE SEQUENCE</scope>
    <source>
        <tissue evidence="2">Young leaves</tissue>
    </source>
</reference>
<evidence type="ECO:0000313" key="2">
    <source>
        <dbReference type="EMBL" id="WMV29591.1"/>
    </source>
</evidence>
<dbReference type="AlphaFoldDB" id="A0AAF0R009"/>